<accession>A0A0J6LSA4</accession>
<feature type="domain" description="HTH marR-type" evidence="4">
    <location>
        <begin position="23"/>
        <end position="158"/>
    </location>
</feature>
<dbReference type="SMART" id="SM00347">
    <property type="entry name" value="HTH_MARR"/>
    <property type="match status" value="1"/>
</dbReference>
<dbReference type="Gene3D" id="1.10.10.10">
    <property type="entry name" value="Winged helix-like DNA-binding domain superfamily/Winged helix DNA-binding domain"/>
    <property type="match status" value="1"/>
</dbReference>
<gene>
    <name evidence="5" type="ORF">TU86_09975</name>
</gene>
<dbReference type="Pfam" id="PF01047">
    <property type="entry name" value="MarR"/>
    <property type="match status" value="1"/>
</dbReference>
<evidence type="ECO:0000259" key="4">
    <source>
        <dbReference type="PROSITE" id="PS50995"/>
    </source>
</evidence>
<evidence type="ECO:0000256" key="3">
    <source>
        <dbReference type="ARBA" id="ARBA00023163"/>
    </source>
</evidence>
<reference evidence="5 6" key="1">
    <citation type="submission" date="2015-02" db="EMBL/GenBank/DDBJ databases">
        <title>Pseudomonas helleri sp. nov. and Pseudomonas weihenstephanensis sp. nov., isolated from raw cows milk.</title>
        <authorList>
            <person name="von Neubeck M."/>
            <person name="Huptas C."/>
            <person name="Wenning M."/>
            <person name="Scherer S."/>
        </authorList>
    </citation>
    <scope>NUCLEOTIDE SEQUENCE [LARGE SCALE GENOMIC DNA]</scope>
    <source>
        <strain evidence="5 6">DSM 29166</strain>
    </source>
</reference>
<dbReference type="PRINTS" id="PR00598">
    <property type="entry name" value="HTHMARR"/>
</dbReference>
<evidence type="ECO:0000256" key="1">
    <source>
        <dbReference type="ARBA" id="ARBA00023015"/>
    </source>
</evidence>
<protein>
    <submittedName>
        <fullName evidence="5">MarR family transcriptional regulator</fullName>
    </submittedName>
</protein>
<comment type="caution">
    <text evidence="5">The sequence shown here is derived from an EMBL/GenBank/DDBJ whole genome shotgun (WGS) entry which is preliminary data.</text>
</comment>
<sequence length="168" mass="18699">MKDHVDFVVAQWAEAMPGIDASSMEIFGRMARIQKHLDRLRAEALAQYGFKEGEFDVLATLRRSGAPYCLTPTELYRSLLITSGAMTNRLTRLESAGMIERIVDEQDRRSVQVCLSERGKALIEQAVNTHTEIQNCVLAPLKAEQRQTLAGILKSVLSHLPGECAPTE</sequence>
<dbReference type="AlphaFoldDB" id="A0A0J6IQ35"/>
<dbReference type="InterPro" id="IPR036390">
    <property type="entry name" value="WH_DNA-bd_sf"/>
</dbReference>
<dbReference type="SUPFAM" id="SSF46785">
    <property type="entry name" value="Winged helix' DNA-binding domain"/>
    <property type="match status" value="1"/>
</dbReference>
<organism evidence="5 6">
    <name type="scientific">Pseudomonas weihenstephanensis</name>
    <dbReference type="NCBI Taxonomy" id="1608994"/>
    <lineage>
        <taxon>Bacteria</taxon>
        <taxon>Pseudomonadati</taxon>
        <taxon>Pseudomonadota</taxon>
        <taxon>Gammaproteobacteria</taxon>
        <taxon>Pseudomonadales</taxon>
        <taxon>Pseudomonadaceae</taxon>
        <taxon>Pseudomonas</taxon>
    </lineage>
</organism>
<dbReference type="PROSITE" id="PS50995">
    <property type="entry name" value="HTH_MARR_2"/>
    <property type="match status" value="1"/>
</dbReference>
<dbReference type="InterPro" id="IPR000835">
    <property type="entry name" value="HTH_MarR-typ"/>
</dbReference>
<keyword evidence="2" id="KW-0238">DNA-binding</keyword>
<dbReference type="OrthoDB" id="32523at2"/>
<evidence type="ECO:0000313" key="6">
    <source>
        <dbReference type="Proteomes" id="UP000036325"/>
    </source>
</evidence>
<dbReference type="PANTHER" id="PTHR42756">
    <property type="entry name" value="TRANSCRIPTIONAL REGULATOR, MARR"/>
    <property type="match status" value="1"/>
</dbReference>
<keyword evidence="1" id="KW-0805">Transcription regulation</keyword>
<dbReference type="PANTHER" id="PTHR42756:SF1">
    <property type="entry name" value="TRANSCRIPTIONAL REPRESSOR OF EMRAB OPERON"/>
    <property type="match status" value="1"/>
</dbReference>
<name>A0A0J6IQ35_9PSED</name>
<dbReference type="EMBL" id="JYLF01000003">
    <property type="protein sequence ID" value="KMN14308.1"/>
    <property type="molecule type" value="Genomic_DNA"/>
</dbReference>
<dbReference type="RefSeq" id="WP_048364123.1">
    <property type="nucleotide sequence ID" value="NZ_JYLF01000003.1"/>
</dbReference>
<dbReference type="Proteomes" id="UP000036325">
    <property type="component" value="Unassembled WGS sequence"/>
</dbReference>
<evidence type="ECO:0000313" key="5">
    <source>
        <dbReference type="EMBL" id="KMN14308.1"/>
    </source>
</evidence>
<proteinExistence type="predicted"/>
<dbReference type="STRING" id="1608994.TU86_09975"/>
<accession>A0A0J6IQ35</accession>
<dbReference type="GO" id="GO:0003700">
    <property type="term" value="F:DNA-binding transcription factor activity"/>
    <property type="evidence" value="ECO:0007669"/>
    <property type="project" value="InterPro"/>
</dbReference>
<dbReference type="PATRIC" id="fig|1608994.3.peg.2615"/>
<dbReference type="InterPro" id="IPR036388">
    <property type="entry name" value="WH-like_DNA-bd_sf"/>
</dbReference>
<evidence type="ECO:0000256" key="2">
    <source>
        <dbReference type="ARBA" id="ARBA00023125"/>
    </source>
</evidence>
<dbReference type="GO" id="GO:0003677">
    <property type="term" value="F:DNA binding"/>
    <property type="evidence" value="ECO:0007669"/>
    <property type="project" value="UniProtKB-KW"/>
</dbReference>
<keyword evidence="3" id="KW-0804">Transcription</keyword>